<dbReference type="GO" id="GO:0005886">
    <property type="term" value="C:plasma membrane"/>
    <property type="evidence" value="ECO:0007669"/>
    <property type="project" value="TreeGrafter"/>
</dbReference>
<dbReference type="SUPFAM" id="SSF56112">
    <property type="entry name" value="Protein kinase-like (PK-like)"/>
    <property type="match status" value="1"/>
</dbReference>
<keyword evidence="1" id="KW-0808">Transferase</keyword>
<dbReference type="InterPro" id="IPR045272">
    <property type="entry name" value="ANXUR1/2-like"/>
</dbReference>
<dbReference type="Gene3D" id="3.30.200.20">
    <property type="entry name" value="Phosphorylase Kinase, domain 1"/>
    <property type="match status" value="1"/>
</dbReference>
<dbReference type="InterPro" id="IPR011009">
    <property type="entry name" value="Kinase-like_dom_sf"/>
</dbReference>
<reference evidence="1" key="1">
    <citation type="journal article" date="2019" name="Sci. Rep.">
        <title>Draft genome of Tanacetum cinerariifolium, the natural source of mosquito coil.</title>
        <authorList>
            <person name="Yamashiro T."/>
            <person name="Shiraishi A."/>
            <person name="Satake H."/>
            <person name="Nakayama K."/>
        </authorList>
    </citation>
    <scope>NUCLEOTIDE SEQUENCE</scope>
</reference>
<evidence type="ECO:0000313" key="1">
    <source>
        <dbReference type="EMBL" id="GFD16720.1"/>
    </source>
</evidence>
<dbReference type="PANTHER" id="PTHR27003">
    <property type="entry name" value="OS07G0166700 PROTEIN"/>
    <property type="match status" value="1"/>
</dbReference>
<feature type="non-terminal residue" evidence="1">
    <location>
        <position position="1"/>
    </location>
</feature>
<proteinExistence type="predicted"/>
<dbReference type="PANTHER" id="PTHR27003:SF383">
    <property type="entry name" value="TYROSINE-PROTEIN KINASE, NON-RECEPTOR JAK_TYK2-RELATED"/>
    <property type="match status" value="1"/>
</dbReference>
<comment type="caution">
    <text evidence="1">The sequence shown here is derived from an EMBL/GenBank/DDBJ whole genome shotgun (WGS) entry which is preliminary data.</text>
</comment>
<dbReference type="AlphaFoldDB" id="A0A699U348"/>
<protein>
    <submittedName>
        <fullName evidence="1">Protein kinase-like domain, phloem protein 2-like protein</fullName>
    </submittedName>
</protein>
<dbReference type="EMBL" id="BKCJ011295141">
    <property type="protein sequence ID" value="GFD16720.1"/>
    <property type="molecule type" value="Genomic_DNA"/>
</dbReference>
<accession>A0A699U348</accession>
<organism evidence="1">
    <name type="scientific">Tanacetum cinerariifolium</name>
    <name type="common">Dalmatian daisy</name>
    <name type="synonym">Chrysanthemum cinerariifolium</name>
    <dbReference type="NCBI Taxonomy" id="118510"/>
    <lineage>
        <taxon>Eukaryota</taxon>
        <taxon>Viridiplantae</taxon>
        <taxon>Streptophyta</taxon>
        <taxon>Embryophyta</taxon>
        <taxon>Tracheophyta</taxon>
        <taxon>Spermatophyta</taxon>
        <taxon>Magnoliopsida</taxon>
        <taxon>eudicotyledons</taxon>
        <taxon>Gunneridae</taxon>
        <taxon>Pentapetalae</taxon>
        <taxon>asterids</taxon>
        <taxon>campanulids</taxon>
        <taxon>Asterales</taxon>
        <taxon>Asteraceae</taxon>
        <taxon>Asteroideae</taxon>
        <taxon>Anthemideae</taxon>
        <taxon>Anthemidinae</taxon>
        <taxon>Tanacetum</taxon>
    </lineage>
</organism>
<keyword evidence="1" id="KW-0418">Kinase</keyword>
<sequence>ICYLLKTSYLLPTTSMKKLSSQKIGFNTDTRDSSHGPLIDIRARRFNKGRYDLEQLFWMDMSMLSTLKHKNVVSLVGFCDENDEKIIIIKL</sequence>
<gene>
    <name evidence="1" type="ORF">Tci_888689</name>
</gene>
<dbReference type="GO" id="GO:0004714">
    <property type="term" value="F:transmembrane receptor protein tyrosine kinase activity"/>
    <property type="evidence" value="ECO:0007669"/>
    <property type="project" value="InterPro"/>
</dbReference>
<name>A0A699U348_TANCI</name>
<dbReference type="GO" id="GO:0009506">
    <property type="term" value="C:plasmodesma"/>
    <property type="evidence" value="ECO:0007669"/>
    <property type="project" value="TreeGrafter"/>
</dbReference>